<dbReference type="InterPro" id="IPR036913">
    <property type="entry name" value="YegP-like_sf"/>
</dbReference>
<dbReference type="SUPFAM" id="SSF160113">
    <property type="entry name" value="YegP-like"/>
    <property type="match status" value="1"/>
</dbReference>
<keyword evidence="2" id="KW-1185">Reference proteome</keyword>
<protein>
    <submittedName>
        <fullName evidence="1">Tryptophan--tRNA ligase</fullName>
        <ecNumber evidence="1">6.1.1.2</ecNumber>
    </submittedName>
</protein>
<reference evidence="1 2" key="1">
    <citation type="journal article" date="2017" name="Curr. Microbiol.">
        <title>Lysobacter zhanggongensis sp. nov. Isolated from a Pit Mud.</title>
        <authorList>
            <person name="Zhang X.F."/>
            <person name="Wang H.H."/>
            <person name="Sun X.Y."/>
            <person name="Pan C.M."/>
        </authorList>
    </citation>
    <scope>NUCLEOTIDE SEQUENCE [LARGE SCALE GENOMIC DNA]</scope>
    <source>
        <strain evidence="1 2">ZGLJ7-1</strain>
    </source>
</reference>
<comment type="caution">
    <text evidence="1">The sequence shown here is derived from an EMBL/GenBank/DDBJ whole genome shotgun (WGS) entry which is preliminary data.</text>
</comment>
<dbReference type="GO" id="GO:0004830">
    <property type="term" value="F:tryptophan-tRNA ligase activity"/>
    <property type="evidence" value="ECO:0007669"/>
    <property type="project" value="UniProtKB-EC"/>
</dbReference>
<organism evidence="1 2">
    <name type="scientific">Lysobacter zhanggongensis</name>
    <dbReference type="NCBI Taxonomy" id="1774951"/>
    <lineage>
        <taxon>Bacteria</taxon>
        <taxon>Pseudomonadati</taxon>
        <taxon>Pseudomonadota</taxon>
        <taxon>Gammaproteobacteria</taxon>
        <taxon>Lysobacterales</taxon>
        <taxon>Lysobacteraceae</taxon>
        <taxon>Lysobacter</taxon>
    </lineage>
</organism>
<gene>
    <name evidence="1" type="ORF">SNE33_13190</name>
</gene>
<dbReference type="EMBL" id="JAXGFO010000143">
    <property type="protein sequence ID" value="MEG3158799.1"/>
    <property type="molecule type" value="Genomic_DNA"/>
</dbReference>
<accession>A0ABU7YTD0</accession>
<feature type="non-terminal residue" evidence="1">
    <location>
        <position position="1"/>
    </location>
</feature>
<keyword evidence="1" id="KW-0436">Ligase</keyword>
<dbReference type="EC" id="6.1.1.2" evidence="1"/>
<dbReference type="Proteomes" id="UP001334501">
    <property type="component" value="Unassembled WGS sequence"/>
</dbReference>
<name>A0ABU7YTD0_9GAMM</name>
<sequence>REERALPTLRALRDAVGLRNLAAGADARGAGAPTRPVALPQFKQYREADGRFYFKLVQGDRVLLQSEGFDSPRDAGLRIAAIKRDGLDPADGMVASAPDVANEDVLAALAAIRAADAEKSASRAD</sequence>
<evidence type="ECO:0000313" key="1">
    <source>
        <dbReference type="EMBL" id="MEG3158799.1"/>
    </source>
</evidence>
<dbReference type="Gene3D" id="2.30.29.80">
    <property type="match status" value="1"/>
</dbReference>
<proteinExistence type="predicted"/>
<evidence type="ECO:0000313" key="2">
    <source>
        <dbReference type="Proteomes" id="UP001334501"/>
    </source>
</evidence>